<organism evidence="3 4">
    <name type="scientific">Canavalia gladiata</name>
    <name type="common">Sword bean</name>
    <name type="synonym">Dolichos gladiatus</name>
    <dbReference type="NCBI Taxonomy" id="3824"/>
    <lineage>
        <taxon>Eukaryota</taxon>
        <taxon>Viridiplantae</taxon>
        <taxon>Streptophyta</taxon>
        <taxon>Embryophyta</taxon>
        <taxon>Tracheophyta</taxon>
        <taxon>Spermatophyta</taxon>
        <taxon>Magnoliopsida</taxon>
        <taxon>eudicotyledons</taxon>
        <taxon>Gunneridae</taxon>
        <taxon>Pentapetalae</taxon>
        <taxon>rosids</taxon>
        <taxon>fabids</taxon>
        <taxon>Fabales</taxon>
        <taxon>Fabaceae</taxon>
        <taxon>Papilionoideae</taxon>
        <taxon>50 kb inversion clade</taxon>
        <taxon>NPAAA clade</taxon>
        <taxon>indigoferoid/millettioid clade</taxon>
        <taxon>Phaseoleae</taxon>
        <taxon>Canavalia</taxon>
    </lineage>
</organism>
<evidence type="ECO:0000313" key="4">
    <source>
        <dbReference type="Proteomes" id="UP001367508"/>
    </source>
</evidence>
<name>A0AAN9K328_CANGL</name>
<gene>
    <name evidence="3" type="ORF">VNO77_41861</name>
</gene>
<reference evidence="3 4" key="1">
    <citation type="submission" date="2024-01" db="EMBL/GenBank/DDBJ databases">
        <title>The genomes of 5 underutilized Papilionoideae crops provide insights into root nodulation and disease resistanc.</title>
        <authorList>
            <person name="Jiang F."/>
        </authorList>
    </citation>
    <scope>NUCLEOTIDE SEQUENCE [LARGE SCALE GENOMIC DNA]</scope>
    <source>
        <strain evidence="3">LVBAO_FW01</strain>
        <tissue evidence="3">Leaves</tissue>
    </source>
</reference>
<dbReference type="Proteomes" id="UP001367508">
    <property type="component" value="Unassembled WGS sequence"/>
</dbReference>
<evidence type="ECO:0000313" key="3">
    <source>
        <dbReference type="EMBL" id="KAK7308259.1"/>
    </source>
</evidence>
<accession>A0AAN9K328</accession>
<dbReference type="InterPro" id="IPR035075">
    <property type="entry name" value="PRMT5"/>
</dbReference>
<dbReference type="EMBL" id="JAYMYQ010000010">
    <property type="protein sequence ID" value="KAK7308259.1"/>
    <property type="molecule type" value="Genomic_DNA"/>
</dbReference>
<protein>
    <recommendedName>
        <fullName evidence="2">PRMT5 arginine-N-methyltransferase domain-containing protein</fullName>
    </recommendedName>
</protein>
<keyword evidence="1" id="KW-0812">Transmembrane</keyword>
<keyword evidence="4" id="KW-1185">Reference proteome</keyword>
<feature type="transmembrane region" description="Helical" evidence="1">
    <location>
        <begin position="66"/>
        <end position="83"/>
    </location>
</feature>
<sequence length="380" mass="42427">MVRKEAIIHGLAYSSEVDLLDDYIMHTFYVRSCCPASFVCVPYVGAIGGQIQNFDLAEKLKREHSILMLGHLAIGILISLYFFPFKGQNATLYSSLGLDCSLFSSMETTYSASWFLIINFPGLAPRSNQRAKTRNYSEALGHDKFERDREKDGKYESEIAQALLDTVSSEKAFEITAILIIAGAGREPLVRDPNVAIALKELVGFFCSRAANPCRWYPKRNNRVVCSVSLHDWGFQRMTLALLIALMGHLINLLLQLVRTNDAISSVGPSNSVEKVVINLATMGHSNSKLVVHHAAGKLGHAWAVSIQWGSDSQLGQVAPEYRAIYQNQQLPSQWAQLSLHVTNQQSGLQQLPFEWAQSFFYVTNQQSSHDTSWTPFHLA</sequence>
<comment type="caution">
    <text evidence="3">The sequence shown here is derived from an EMBL/GenBank/DDBJ whole genome shotgun (WGS) entry which is preliminary data.</text>
</comment>
<proteinExistence type="predicted"/>
<dbReference type="AlphaFoldDB" id="A0AAN9K328"/>
<dbReference type="Pfam" id="PF05185">
    <property type="entry name" value="PRMT5"/>
    <property type="match status" value="1"/>
</dbReference>
<feature type="domain" description="PRMT5 arginine-N-methyltransferase" evidence="2">
    <location>
        <begin position="142"/>
        <end position="192"/>
    </location>
</feature>
<keyword evidence="1" id="KW-1133">Transmembrane helix</keyword>
<evidence type="ECO:0000259" key="2">
    <source>
        <dbReference type="Pfam" id="PF05185"/>
    </source>
</evidence>
<keyword evidence="1" id="KW-0472">Membrane</keyword>
<evidence type="ECO:0000256" key="1">
    <source>
        <dbReference type="SAM" id="Phobius"/>
    </source>
</evidence>